<evidence type="ECO:0008006" key="3">
    <source>
        <dbReference type="Google" id="ProtNLM"/>
    </source>
</evidence>
<protein>
    <recommendedName>
        <fullName evidence="3">Type III toxin-antitoxin system ToxN/AbiQ family toxin</fullName>
    </recommendedName>
</protein>
<accession>A0A5N7J859</accession>
<name>A0A5N7J859_9CLOT</name>
<organism evidence="1 2">
    <name type="scientific">Clostridium estertheticum</name>
    <dbReference type="NCBI Taxonomy" id="238834"/>
    <lineage>
        <taxon>Bacteria</taxon>
        <taxon>Bacillati</taxon>
        <taxon>Bacillota</taxon>
        <taxon>Clostridia</taxon>
        <taxon>Eubacteriales</taxon>
        <taxon>Clostridiaceae</taxon>
        <taxon>Clostridium</taxon>
    </lineage>
</organism>
<dbReference type="EMBL" id="SPSF01000059">
    <property type="protein sequence ID" value="MPQ64926.1"/>
    <property type="molecule type" value="Genomic_DNA"/>
</dbReference>
<dbReference type="RefSeq" id="WP_152754064.1">
    <property type="nucleotide sequence ID" value="NZ_SPSE01000052.1"/>
</dbReference>
<gene>
    <name evidence="1" type="ORF">E4V82_22965</name>
</gene>
<dbReference type="CDD" id="cd17493">
    <property type="entry name" value="toxin_TenpN"/>
    <property type="match status" value="1"/>
</dbReference>
<proteinExistence type="predicted"/>
<evidence type="ECO:0000313" key="1">
    <source>
        <dbReference type="EMBL" id="MPQ64926.1"/>
    </source>
</evidence>
<dbReference type="NCBIfam" id="NF047358">
    <property type="entry name" value="TenpIN"/>
    <property type="match status" value="1"/>
</dbReference>
<comment type="caution">
    <text evidence="1">The sequence shown here is derived from an EMBL/GenBank/DDBJ whole genome shotgun (WGS) entry which is preliminary data.</text>
</comment>
<sequence length="143" mass="17304">MDFIYLTKQFYLDYINCTEIERKLERPYIMFKIKIDEIEFAIPLRSNINHKHVYWTDKANNCGLDFSKTVVITDSNYINTLTVPHIRQNEYDCLIRREYIIKNQLKAYIRLYKKALKHTHIDKNAILCGYSTLQYFHEELNIN</sequence>
<evidence type="ECO:0000313" key="2">
    <source>
        <dbReference type="Proteomes" id="UP000342249"/>
    </source>
</evidence>
<reference evidence="1 2" key="1">
    <citation type="journal article" date="2019" name="Lett. Appl. Microbiol.">
        <title>A case of 'blown pack' spoilage of vacuum-packaged pork likely associated with Clostridium estertheticum in Canada.</title>
        <authorList>
            <person name="Zhang P."/>
            <person name="Ward P."/>
            <person name="McMullen L.M."/>
            <person name="Yang X."/>
        </authorList>
    </citation>
    <scope>NUCLEOTIDE SEQUENCE [LARGE SCALE GENOMIC DNA]</scope>
    <source>
        <strain evidence="1 2">MA19</strain>
    </source>
</reference>
<dbReference type="AlphaFoldDB" id="A0A5N7J859"/>
<dbReference type="Proteomes" id="UP000342249">
    <property type="component" value="Unassembled WGS sequence"/>
</dbReference>
<dbReference type="InterPro" id="IPR049929">
    <property type="entry name" value="TenpN-like"/>
</dbReference>